<comment type="caution">
    <text evidence="3">The sequence shown here is derived from an EMBL/GenBank/DDBJ whole genome shotgun (WGS) entry which is preliminary data.</text>
</comment>
<gene>
    <name evidence="3" type="ORF">MKZ38_007316</name>
</gene>
<evidence type="ECO:0000313" key="3">
    <source>
        <dbReference type="EMBL" id="KAJ2894658.1"/>
    </source>
</evidence>
<keyword evidence="2" id="KW-0472">Membrane</keyword>
<sequence>MGGLKQRLPSFHNALTDGSTGIVQQQWLQLLIVNLQEPPQYSDYAITPSPNLRPEAPYSIKKSLQQKARSIWVTLALWVFTFAFIVLCSVYVYQVLLSPAPSLGKLLLPASGTNVIITVLSQVFVNAADVMICSILDHLRWHLAARTTGVSFLAFFGLSSATDWLSVLWFTVGGKVKTMWGAVGPSFVRLLSPAYRCQCRCLRKVVEFDSLALKSTPVNIVTVYFTDWANTFLNVPQYASYVSLLDCDGFLCKSVILPGGLENFRNVAPMVNSTVLQQGLFDDTEVIQIDDATGFFVKFELMGDDDYKFEVDNDCGFYGASVNDSLRLWLKPVGSSIAVGKWFCLFFTSVRPWYPVLRARTTGKSAPRRVGTSAEMGEDELTLADMVKEMASIADMEGAEGVACATRKERCTFQKYQVSDQTVTPLDRNCGQYFYQAKRKVIYEIEWSKCNDVECPEQQYQVLIQGFARGTSVSSRTHMVGQTSTTWIVSLELGCAELYKLFIFRKLRSFNLARSKYFRIRPKEECSPVSSDIESKQVFNEGQDTEAERKTWTIGGAVAGAAVLAILLRWYFRRVVDWREIRSKKPRTTGELVKLEDNRLMAAGLGEDKNLELTRHIITERQELAGPGPLVHEMEGGPFWDTETNRVRDDHGDSSIIK</sequence>
<feature type="transmembrane region" description="Helical" evidence="2">
    <location>
        <begin position="148"/>
        <end position="170"/>
    </location>
</feature>
<feature type="transmembrane region" description="Helical" evidence="2">
    <location>
        <begin position="113"/>
        <end position="136"/>
    </location>
</feature>
<feature type="region of interest" description="Disordered" evidence="1">
    <location>
        <begin position="636"/>
        <end position="658"/>
    </location>
</feature>
<dbReference type="EMBL" id="JAKWBI020000469">
    <property type="protein sequence ID" value="KAJ2894658.1"/>
    <property type="molecule type" value="Genomic_DNA"/>
</dbReference>
<feature type="transmembrane region" description="Helical" evidence="2">
    <location>
        <begin position="552"/>
        <end position="572"/>
    </location>
</feature>
<keyword evidence="4" id="KW-1185">Reference proteome</keyword>
<protein>
    <submittedName>
        <fullName evidence="3">Uncharacterized protein</fullName>
    </submittedName>
</protein>
<feature type="transmembrane region" description="Helical" evidence="2">
    <location>
        <begin position="71"/>
        <end position="93"/>
    </location>
</feature>
<accession>A0AAD5RIK1</accession>
<feature type="compositionally biased region" description="Basic and acidic residues" evidence="1">
    <location>
        <begin position="643"/>
        <end position="658"/>
    </location>
</feature>
<evidence type="ECO:0000313" key="4">
    <source>
        <dbReference type="Proteomes" id="UP001201980"/>
    </source>
</evidence>
<evidence type="ECO:0000256" key="1">
    <source>
        <dbReference type="SAM" id="MobiDB-lite"/>
    </source>
</evidence>
<reference evidence="3" key="1">
    <citation type="submission" date="2022-07" db="EMBL/GenBank/DDBJ databases">
        <title>Draft genome sequence of Zalerion maritima ATCC 34329, a (micro)plastics degrading marine fungus.</title>
        <authorList>
            <person name="Paco A."/>
            <person name="Goncalves M.F.M."/>
            <person name="Rocha-Santos T.A.P."/>
            <person name="Alves A."/>
        </authorList>
    </citation>
    <scope>NUCLEOTIDE SEQUENCE</scope>
    <source>
        <strain evidence="3">ATCC 34329</strain>
    </source>
</reference>
<proteinExistence type="predicted"/>
<dbReference type="AlphaFoldDB" id="A0AAD5RIK1"/>
<organism evidence="3 4">
    <name type="scientific">Zalerion maritima</name>
    <dbReference type="NCBI Taxonomy" id="339359"/>
    <lineage>
        <taxon>Eukaryota</taxon>
        <taxon>Fungi</taxon>
        <taxon>Dikarya</taxon>
        <taxon>Ascomycota</taxon>
        <taxon>Pezizomycotina</taxon>
        <taxon>Sordariomycetes</taxon>
        <taxon>Lulworthiomycetidae</taxon>
        <taxon>Lulworthiales</taxon>
        <taxon>Lulworthiaceae</taxon>
        <taxon>Zalerion</taxon>
    </lineage>
</organism>
<evidence type="ECO:0000256" key="2">
    <source>
        <dbReference type="SAM" id="Phobius"/>
    </source>
</evidence>
<name>A0AAD5RIK1_9PEZI</name>
<keyword evidence="2" id="KW-0812">Transmembrane</keyword>
<keyword evidence="2" id="KW-1133">Transmembrane helix</keyword>
<dbReference type="Proteomes" id="UP001201980">
    <property type="component" value="Unassembled WGS sequence"/>
</dbReference>